<dbReference type="InterPro" id="IPR027359">
    <property type="entry name" value="Volt_channel_dom_sf"/>
</dbReference>
<dbReference type="EMBL" id="CAXAMM010042718">
    <property type="protein sequence ID" value="CAK9106376.1"/>
    <property type="molecule type" value="Genomic_DNA"/>
</dbReference>
<gene>
    <name evidence="7" type="ORF">SCF082_LOCUS49544</name>
</gene>
<dbReference type="Gene3D" id="1.20.120.350">
    <property type="entry name" value="Voltage-gated potassium channels. Chain C"/>
    <property type="match status" value="1"/>
</dbReference>
<feature type="domain" description="Ion transport" evidence="6">
    <location>
        <begin position="55"/>
        <end position="297"/>
    </location>
</feature>
<keyword evidence="3 5" id="KW-1133">Transmembrane helix</keyword>
<evidence type="ECO:0000313" key="8">
    <source>
        <dbReference type="Proteomes" id="UP001642464"/>
    </source>
</evidence>
<evidence type="ECO:0000256" key="4">
    <source>
        <dbReference type="ARBA" id="ARBA00023136"/>
    </source>
</evidence>
<sequence>MQEMFHVHSTLRDPRVQQSGYEMFKLKMMRSSFHLTQTRTCRERILMVVNGIASVSIMMSLIILGFSMDLQPGWVGWTVLEVIFAVVFVIEVVVKLVLLSPRVYFTGTNYAWNIGDLMLTGVAVVDVIISTTASTAGSARMSMVLRGLRLSRVARLIKLMNLPLLAELANMISAMVIGVPWLFWVTILLSGVLYICGIVLRSTVSNASAEMSDRCGDPDLFQFNHTGEDGCNVAYMYGEEYCGTVLKCMFTVFRCIIGDCNTKGGRPLAAIFSYFYGWRFEWFYGLSMVCMIFGMTNIITVPSLQYHTARAALLPTHGLELLGVLAEAMFVDATLSGLKYNDVLALQILLIGRPLVFSYSVHQFYLLSPVQFSSQAADSEGAEKARQIVTWRKSAKALGYLNVDEVGEFHEVFELMHETNYVTRKLNDLVEFGVRPRWLDRLTLDLDIELEARPGIFEAFGADADGQLSVSELVSLG</sequence>
<feature type="transmembrane region" description="Helical" evidence="5">
    <location>
        <begin position="282"/>
        <end position="301"/>
    </location>
</feature>
<evidence type="ECO:0000256" key="2">
    <source>
        <dbReference type="ARBA" id="ARBA00022692"/>
    </source>
</evidence>
<reference evidence="7 8" key="1">
    <citation type="submission" date="2024-02" db="EMBL/GenBank/DDBJ databases">
        <authorList>
            <person name="Chen Y."/>
            <person name="Shah S."/>
            <person name="Dougan E. K."/>
            <person name="Thang M."/>
            <person name="Chan C."/>
        </authorList>
    </citation>
    <scope>NUCLEOTIDE SEQUENCE [LARGE SCALE GENOMIC DNA]</scope>
</reference>
<feature type="transmembrane region" description="Helical" evidence="5">
    <location>
        <begin position="74"/>
        <end position="98"/>
    </location>
</feature>
<dbReference type="SUPFAM" id="SSF81324">
    <property type="entry name" value="Voltage-gated potassium channels"/>
    <property type="match status" value="1"/>
</dbReference>
<feature type="transmembrane region" description="Helical" evidence="5">
    <location>
        <begin position="110"/>
        <end position="133"/>
    </location>
</feature>
<accession>A0ABP0S228</accession>
<comment type="caution">
    <text evidence="7">The sequence shown here is derived from an EMBL/GenBank/DDBJ whole genome shotgun (WGS) entry which is preliminary data.</text>
</comment>
<keyword evidence="4 5" id="KW-0472">Membrane</keyword>
<organism evidence="7 8">
    <name type="scientific">Durusdinium trenchii</name>
    <dbReference type="NCBI Taxonomy" id="1381693"/>
    <lineage>
        <taxon>Eukaryota</taxon>
        <taxon>Sar</taxon>
        <taxon>Alveolata</taxon>
        <taxon>Dinophyceae</taxon>
        <taxon>Suessiales</taxon>
        <taxon>Symbiodiniaceae</taxon>
        <taxon>Durusdinium</taxon>
    </lineage>
</organism>
<feature type="transmembrane region" description="Helical" evidence="5">
    <location>
        <begin position="181"/>
        <end position="200"/>
    </location>
</feature>
<dbReference type="InterPro" id="IPR005821">
    <property type="entry name" value="Ion_trans_dom"/>
</dbReference>
<protein>
    <submittedName>
        <fullName evidence="7">Calcium-channel protein cch1</fullName>
    </submittedName>
</protein>
<keyword evidence="8" id="KW-1185">Reference proteome</keyword>
<evidence type="ECO:0000313" key="7">
    <source>
        <dbReference type="EMBL" id="CAK9106376.1"/>
    </source>
</evidence>
<dbReference type="Pfam" id="PF00520">
    <property type="entry name" value="Ion_trans"/>
    <property type="match status" value="1"/>
</dbReference>
<evidence type="ECO:0000259" key="6">
    <source>
        <dbReference type="Pfam" id="PF00520"/>
    </source>
</evidence>
<feature type="transmembrane region" description="Helical" evidence="5">
    <location>
        <begin position="45"/>
        <end position="68"/>
    </location>
</feature>
<dbReference type="Proteomes" id="UP001642464">
    <property type="component" value="Unassembled WGS sequence"/>
</dbReference>
<name>A0ABP0S228_9DINO</name>
<evidence type="ECO:0000256" key="5">
    <source>
        <dbReference type="SAM" id="Phobius"/>
    </source>
</evidence>
<comment type="subcellular location">
    <subcellularLocation>
        <location evidence="1">Membrane</location>
        <topology evidence="1">Multi-pass membrane protein</topology>
    </subcellularLocation>
</comment>
<keyword evidence="2 5" id="KW-0812">Transmembrane</keyword>
<proteinExistence type="predicted"/>
<evidence type="ECO:0000256" key="1">
    <source>
        <dbReference type="ARBA" id="ARBA00004141"/>
    </source>
</evidence>
<evidence type="ECO:0000256" key="3">
    <source>
        <dbReference type="ARBA" id="ARBA00022989"/>
    </source>
</evidence>